<feature type="compositionally biased region" description="Basic and acidic residues" evidence="2">
    <location>
        <begin position="257"/>
        <end position="267"/>
    </location>
</feature>
<dbReference type="Gene3D" id="1.10.238.10">
    <property type="entry name" value="EF-hand"/>
    <property type="match status" value="1"/>
</dbReference>
<feature type="region of interest" description="Disordered" evidence="2">
    <location>
        <begin position="1164"/>
        <end position="1248"/>
    </location>
</feature>
<reference evidence="4" key="1">
    <citation type="submission" date="2021-01" db="EMBL/GenBank/DDBJ databases">
        <authorList>
            <person name="Corre E."/>
            <person name="Pelletier E."/>
            <person name="Niang G."/>
            <person name="Scheremetjew M."/>
            <person name="Finn R."/>
            <person name="Kale V."/>
            <person name="Holt S."/>
            <person name="Cochrane G."/>
            <person name="Meng A."/>
            <person name="Brown T."/>
            <person name="Cohen L."/>
        </authorList>
    </citation>
    <scope>NUCLEOTIDE SEQUENCE</scope>
    <source>
        <strain evidence="4">CCMP1320</strain>
    </source>
</reference>
<feature type="compositionally biased region" description="Low complexity" evidence="2">
    <location>
        <begin position="292"/>
        <end position="309"/>
    </location>
</feature>
<organism evidence="4">
    <name type="scientific">Dunaliella tertiolecta</name>
    <name type="common">Green alga</name>
    <dbReference type="NCBI Taxonomy" id="3047"/>
    <lineage>
        <taxon>Eukaryota</taxon>
        <taxon>Viridiplantae</taxon>
        <taxon>Chlorophyta</taxon>
        <taxon>core chlorophytes</taxon>
        <taxon>Chlorophyceae</taxon>
        <taxon>CS clade</taxon>
        <taxon>Chlamydomonadales</taxon>
        <taxon>Dunaliellaceae</taxon>
        <taxon>Dunaliella</taxon>
    </lineage>
</organism>
<feature type="compositionally biased region" description="Low complexity" evidence="2">
    <location>
        <begin position="1314"/>
        <end position="1326"/>
    </location>
</feature>
<gene>
    <name evidence="4" type="ORF">DTER00134_LOCUS16142</name>
</gene>
<dbReference type="PROSITE" id="PS00018">
    <property type="entry name" value="EF_HAND_1"/>
    <property type="match status" value="1"/>
</dbReference>
<evidence type="ECO:0000256" key="1">
    <source>
        <dbReference type="ARBA" id="ARBA00022837"/>
    </source>
</evidence>
<feature type="compositionally biased region" description="Polar residues" evidence="2">
    <location>
        <begin position="1164"/>
        <end position="1174"/>
    </location>
</feature>
<feature type="region of interest" description="Disordered" evidence="2">
    <location>
        <begin position="154"/>
        <end position="190"/>
    </location>
</feature>
<dbReference type="EMBL" id="HBIP01026740">
    <property type="protein sequence ID" value="CAE0501069.1"/>
    <property type="molecule type" value="Transcribed_RNA"/>
</dbReference>
<dbReference type="InterPro" id="IPR018247">
    <property type="entry name" value="EF_Hand_1_Ca_BS"/>
</dbReference>
<feature type="region of interest" description="Disordered" evidence="2">
    <location>
        <begin position="284"/>
        <end position="309"/>
    </location>
</feature>
<accession>A0A7S3R312</accession>
<sequence length="1732" mass="182439">MIEEPLTAYSEPIGPQWHEGPPFQWKEGRAARAEAAFQKARDATIRACSDKAQKETEDAQRIKDLESQTKAQIAKVSRYENCCRLTRACVEEAVTKAVSDTTAATNPPEHALRFPLYTILRPLVVLANPGASPSSDPPAPAANTMRPLFASRTISQKGGSSPRAQPGLGSPRVPDGGGGTGGSCSQSHPEDEGCGFAEALFVRGLVSTLMANASVLSDAGVVGGEAGGAGEGVAEAGAGPVTGVGAAPGAGAAQRGGLERGASDGRSSENSNWARQLVRRQSTLRWSDPGNQQQRQQQQQQRQEQQQRQQQQQLGAGQCSRTESETVCHKGFAPLMAKGCRATDLVWWDAVQPKMAMPDTVLARLEALRSSAVAVLVLTQAYVTSKIFPHERDMAMARLVAAQRERLGQSFTLVVIRLECMDPNSKEGHSKACPPPPHFGPLPTPPPRPSPPESQPSLDPTRSSGPSAVLATEPELPFPFVEVLVSSEGPPEAQVARAVAAIRDALAPAGVVLPPTDRLHVTFSPEDAVAKALSSTPPPPTPAFRSLRTAPLSSSRVIGRAGGGAGVDGAAGGAAAATEQAEAASAGAKLLSAGNETEGGEGGSAAQRAAAPAPALSPFAADRSNRAWQALQFGAQSVFGSAWAHGTQDEAGATAQQMEQLAMDSQGVPPAGNTRTVLPASRLRNSLMRLGLTSTRGAPEDDDALSRVASSSLIDGPYEPGASWVASHSLILPTSSVKPLMEWSCHDVQVWVSALGKSVADAAAQPLLLYSIDGSLLHLASPADLEVLLGVGASQLLKASLARLPLHRCPISRKQHPGTSFEETPLFTLSDQQLEQVFADVVRYYDDDMSGDLDVDELARLLSASGLALAKREVCEVRDEYDNDEDSRLDTFESAQLMWDLWRLLLASRDAAAWNVPASSGAELWEGTTEEDNEAEDSTSLAHHRLEDLKNSPSMRRTFSQLTHKTSGEAKGDAHATVWRWAAGRAASIARSRAVSRAASRAISRAGSMVSRANSCTQSQAPRSVHGAMSVASSKVGRGAFPGGLTAEDLRILNAKWGGGVGAIGTRARTLRRRDSFNSSGKRNENLASYGLPTSLGVSRRGTREEGASSIAGTTSGADSRSVIGRQGRVGVRGSVRLSGSTATWRTSGTEEAGVPLRRNVSIAQGDTPRSVTVMSPGLPGSGVGGSKGGVLSQNLPQEGPAHVAWPGVDRFRGGLRGSSRRNSSKGNSSGGEGSGSESGEQEAHPQKVKRLLSRIVSMSGASSQRSLEGGEAEAMTHQSLLRLQSMGRVSFAVRDRDMQDDGSISPFDRDNHSSVGGSQGQSSSSMPLHSTGKPTLIMPKLGITPKSLPPPGAHSTCHLKPEPLPVQSGWPNALSPSRSYNSQSLRCLSLNSQAPLTLPTLGMLSIHGASVRGTAASQSKRPLRLQGLLGRRSDEDDESVNGSSQGSTLATDLDVFGDFALTSARVLRATSDAQDLAITLKSTLRGADLRRVEALTEDKLRGALVVAMGRMALSGSSPDTAGADAHGNRTCTLLTPFELRLLSNLRPFSGMFQGSHATAHAKASPCYADEQHQQLVPIDTFIPAAVEAVARSQDVLMDVVYGPRGTQTLLMQLHMQLYPSSNGQMRQVDEHFHATGAASCAAMRSTASCFTATSFAEVPFEEAPQLLTILTNKLGVTLPLVVRTGILQEAAAAAEQCAGTGNEVSVWSCIISHMLHVFTALQRPAYSEHFF</sequence>
<dbReference type="PROSITE" id="PS50222">
    <property type="entry name" value="EF_HAND_2"/>
    <property type="match status" value="1"/>
</dbReference>
<feature type="region of interest" description="Disordered" evidence="2">
    <location>
        <begin position="1300"/>
        <end position="1371"/>
    </location>
</feature>
<dbReference type="GO" id="GO:0005509">
    <property type="term" value="F:calcium ion binding"/>
    <property type="evidence" value="ECO:0007669"/>
    <property type="project" value="InterPro"/>
</dbReference>
<proteinExistence type="predicted"/>
<feature type="domain" description="EF-hand" evidence="3">
    <location>
        <begin position="833"/>
        <end position="868"/>
    </location>
</feature>
<dbReference type="InterPro" id="IPR002048">
    <property type="entry name" value="EF_hand_dom"/>
</dbReference>
<feature type="region of interest" description="Disordered" evidence="2">
    <location>
        <begin position="245"/>
        <end position="272"/>
    </location>
</feature>
<feature type="compositionally biased region" description="Polar residues" evidence="2">
    <location>
        <begin position="154"/>
        <end position="163"/>
    </location>
</feature>
<dbReference type="InterPro" id="IPR011992">
    <property type="entry name" value="EF-hand-dom_pair"/>
</dbReference>
<feature type="compositionally biased region" description="Gly residues" evidence="2">
    <location>
        <begin position="1180"/>
        <end position="1189"/>
    </location>
</feature>
<feature type="region of interest" description="Disordered" evidence="2">
    <location>
        <begin position="1074"/>
        <end position="1128"/>
    </location>
</feature>
<protein>
    <recommendedName>
        <fullName evidence="3">EF-hand domain-containing protein</fullName>
    </recommendedName>
</protein>
<evidence type="ECO:0000313" key="4">
    <source>
        <dbReference type="EMBL" id="CAE0501069.1"/>
    </source>
</evidence>
<keyword evidence="1" id="KW-0106">Calcium</keyword>
<evidence type="ECO:0000259" key="3">
    <source>
        <dbReference type="PROSITE" id="PS50222"/>
    </source>
</evidence>
<evidence type="ECO:0000256" key="2">
    <source>
        <dbReference type="SAM" id="MobiDB-lite"/>
    </source>
</evidence>
<feature type="compositionally biased region" description="Pro residues" evidence="2">
    <location>
        <begin position="433"/>
        <end position="454"/>
    </location>
</feature>
<dbReference type="SUPFAM" id="SSF47473">
    <property type="entry name" value="EF-hand"/>
    <property type="match status" value="1"/>
</dbReference>
<feature type="region of interest" description="Disordered" evidence="2">
    <location>
        <begin position="425"/>
        <end position="470"/>
    </location>
</feature>
<name>A0A7S3R312_DUNTE</name>